<proteinExistence type="predicted"/>
<feature type="region of interest" description="Disordered" evidence="1">
    <location>
        <begin position="1"/>
        <end position="20"/>
    </location>
</feature>
<name>A0A4Y2JI73_ARAVE</name>
<accession>A0A4Y2JI73</accession>
<evidence type="ECO:0000313" key="2">
    <source>
        <dbReference type="EMBL" id="GBM90033.1"/>
    </source>
</evidence>
<gene>
    <name evidence="2" type="ORF">AVEN_3197_1</name>
</gene>
<evidence type="ECO:0000313" key="3">
    <source>
        <dbReference type="Proteomes" id="UP000499080"/>
    </source>
</evidence>
<dbReference type="EMBL" id="BGPR01110757">
    <property type="protein sequence ID" value="GBM90033.1"/>
    <property type="molecule type" value="Genomic_DNA"/>
</dbReference>
<dbReference type="Proteomes" id="UP000499080">
    <property type="component" value="Unassembled WGS sequence"/>
</dbReference>
<keyword evidence="3" id="KW-1185">Reference proteome</keyword>
<reference evidence="2 3" key="1">
    <citation type="journal article" date="2019" name="Sci. Rep.">
        <title>Orb-weaving spider Araneus ventricosus genome elucidates the spidroin gene catalogue.</title>
        <authorList>
            <person name="Kono N."/>
            <person name="Nakamura H."/>
            <person name="Ohtoshi R."/>
            <person name="Moran D.A.P."/>
            <person name="Shinohara A."/>
            <person name="Yoshida Y."/>
            <person name="Fujiwara M."/>
            <person name="Mori M."/>
            <person name="Tomita M."/>
            <person name="Arakawa K."/>
        </authorList>
    </citation>
    <scope>NUCLEOTIDE SEQUENCE [LARGE SCALE GENOMIC DNA]</scope>
</reference>
<evidence type="ECO:0000256" key="1">
    <source>
        <dbReference type="SAM" id="MobiDB-lite"/>
    </source>
</evidence>
<dbReference type="AlphaFoldDB" id="A0A4Y2JI73"/>
<organism evidence="2 3">
    <name type="scientific">Araneus ventricosus</name>
    <name type="common">Orbweaver spider</name>
    <name type="synonym">Epeira ventricosa</name>
    <dbReference type="NCBI Taxonomy" id="182803"/>
    <lineage>
        <taxon>Eukaryota</taxon>
        <taxon>Metazoa</taxon>
        <taxon>Ecdysozoa</taxon>
        <taxon>Arthropoda</taxon>
        <taxon>Chelicerata</taxon>
        <taxon>Arachnida</taxon>
        <taxon>Araneae</taxon>
        <taxon>Araneomorphae</taxon>
        <taxon>Entelegynae</taxon>
        <taxon>Araneoidea</taxon>
        <taxon>Araneidae</taxon>
        <taxon>Araneus</taxon>
    </lineage>
</organism>
<sequence>MSNKKNDSKRKNINRTSKSPYKTEKTKICWMLGTAARDKLFNSSSFCKSMWEHENEEIRQQIKSGKLGTKEKKVIHVLKKNRKTKYRGTVQDQMDHLHTCHAAVPYAVKLIYACLLILARSGMSSNCCDVVPLLVLRFHTLCCSHQAAFHS</sequence>
<protein>
    <submittedName>
        <fullName evidence="2">Uncharacterized protein</fullName>
    </submittedName>
</protein>
<dbReference type="OrthoDB" id="6437415at2759"/>
<comment type="caution">
    <text evidence="2">The sequence shown here is derived from an EMBL/GenBank/DDBJ whole genome shotgun (WGS) entry which is preliminary data.</text>
</comment>
<feature type="compositionally biased region" description="Basic and acidic residues" evidence="1">
    <location>
        <begin position="1"/>
        <end position="10"/>
    </location>
</feature>